<sequence length="310" mass="35039">MELKVKHLCHSLDLSLEELDYLFSLAEDMRNNPAKYSASCQGKILATLFFEPSTRTRLSFESAMLRLGGTVLGFSDSNQSSTTKGESLQDTIKTMEGYCDLMVIRHPKEGAAKLASECSKVPVINGGDGGHQHPTQTLTDLFTIQTKLGRLTNLNIALCGDLKYGRTVHSLLLALSRYPDNTFTLISPPELEIPKYLKEQLLKSGANIVIKHKLEDLEKLDILYMTRIQRERFFNEEDYLKLKDCFILKRYMLKNAKDSLLVLHPLPRVNEIHPDVDSDPRAAYFEQAHLGVYIRMALIYSLLKGGKENA</sequence>
<feature type="binding site" evidence="7">
    <location>
        <position position="55"/>
    </location>
    <ligand>
        <name>carbamoyl phosphate</name>
        <dbReference type="ChEBI" id="CHEBI:58228"/>
    </ligand>
</feature>
<reference evidence="11" key="1">
    <citation type="submission" date="2016-10" db="EMBL/GenBank/DDBJ databases">
        <authorList>
            <person name="Varghese N."/>
            <person name="Submissions S."/>
        </authorList>
    </citation>
    <scope>NUCLEOTIDE SEQUENCE [LARGE SCALE GENOMIC DNA]</scope>
    <source>
        <strain evidence="11">DSM 13577</strain>
    </source>
</reference>
<feature type="binding site" evidence="7">
    <location>
        <position position="266"/>
    </location>
    <ligand>
        <name>carbamoyl phosphate</name>
        <dbReference type="ChEBI" id="CHEBI:58228"/>
    </ligand>
</feature>
<dbReference type="PRINTS" id="PR00101">
    <property type="entry name" value="ATCASE"/>
</dbReference>
<dbReference type="STRING" id="1120990.SAMN03080614_100341"/>
<dbReference type="HAMAP" id="MF_00001">
    <property type="entry name" value="Asp_carb_tr"/>
    <property type="match status" value="1"/>
</dbReference>
<dbReference type="EC" id="2.1.3.2" evidence="7"/>
<dbReference type="PANTHER" id="PTHR45753">
    <property type="entry name" value="ORNITHINE CARBAMOYLTRANSFERASE, MITOCHONDRIAL"/>
    <property type="match status" value="1"/>
</dbReference>
<dbReference type="NCBIfam" id="NF002032">
    <property type="entry name" value="PRK00856.1"/>
    <property type="match status" value="1"/>
</dbReference>
<dbReference type="GO" id="GO:0004070">
    <property type="term" value="F:aspartate carbamoyltransferase activity"/>
    <property type="evidence" value="ECO:0007669"/>
    <property type="project" value="UniProtKB-UniRule"/>
</dbReference>
<dbReference type="Pfam" id="PF02729">
    <property type="entry name" value="OTCace_N"/>
    <property type="match status" value="1"/>
</dbReference>
<gene>
    <name evidence="7" type="primary">pyrB</name>
    <name evidence="10" type="ORF">SAMN03080614_100341</name>
</gene>
<comment type="subunit">
    <text evidence="7">Heterododecamer (2C3:3R2) of six catalytic PyrB chains organized as two trimers (C3), and six regulatory PyrI chains organized as three dimers (R2).</text>
</comment>
<dbReference type="EMBL" id="FOIF01000003">
    <property type="protein sequence ID" value="SES68699.1"/>
    <property type="molecule type" value="Genomic_DNA"/>
</dbReference>
<dbReference type="InterPro" id="IPR006132">
    <property type="entry name" value="Asp/Orn_carbamoyltranf_P-bd"/>
</dbReference>
<feature type="binding site" evidence="7">
    <location>
        <position position="267"/>
    </location>
    <ligand>
        <name>carbamoyl phosphate</name>
        <dbReference type="ChEBI" id="CHEBI:58228"/>
    </ligand>
</feature>
<keyword evidence="11" id="KW-1185">Reference proteome</keyword>
<dbReference type="Gene3D" id="3.40.50.1370">
    <property type="entry name" value="Aspartate/ornithine carbamoyltransferase"/>
    <property type="match status" value="2"/>
</dbReference>
<accession>A0A1H9YID7</accession>
<evidence type="ECO:0000313" key="11">
    <source>
        <dbReference type="Proteomes" id="UP000243819"/>
    </source>
</evidence>
<comment type="catalytic activity">
    <reaction evidence="6 7">
        <text>carbamoyl phosphate + L-aspartate = N-carbamoyl-L-aspartate + phosphate + H(+)</text>
        <dbReference type="Rhea" id="RHEA:20013"/>
        <dbReference type="ChEBI" id="CHEBI:15378"/>
        <dbReference type="ChEBI" id="CHEBI:29991"/>
        <dbReference type="ChEBI" id="CHEBI:32814"/>
        <dbReference type="ChEBI" id="CHEBI:43474"/>
        <dbReference type="ChEBI" id="CHEBI:58228"/>
        <dbReference type="EC" id="2.1.3.2"/>
    </reaction>
</comment>
<dbReference type="Pfam" id="PF00185">
    <property type="entry name" value="OTCace"/>
    <property type="match status" value="1"/>
</dbReference>
<dbReference type="FunFam" id="3.40.50.1370:FF:000001">
    <property type="entry name" value="Aspartate carbamoyltransferase"/>
    <property type="match status" value="1"/>
</dbReference>
<dbReference type="FunFam" id="3.40.50.1370:FF:000002">
    <property type="entry name" value="Aspartate carbamoyltransferase 2"/>
    <property type="match status" value="1"/>
</dbReference>
<comment type="function">
    <text evidence="5 7">Catalyzes the condensation of carbamoyl phosphate and aspartate to form carbamoyl aspartate and inorganic phosphate, the committed step in the de novo pyrimidine nucleotide biosynthesis pathway.</text>
</comment>
<keyword evidence="3 7" id="KW-0808">Transferase</keyword>
<feature type="binding site" evidence="7">
    <location>
        <position position="56"/>
    </location>
    <ligand>
        <name>carbamoyl phosphate</name>
        <dbReference type="ChEBI" id="CHEBI:58228"/>
    </ligand>
</feature>
<dbReference type="Proteomes" id="UP000243819">
    <property type="component" value="Unassembled WGS sequence"/>
</dbReference>
<feature type="domain" description="Aspartate/ornithine carbamoyltransferase Asp/Orn-binding" evidence="8">
    <location>
        <begin position="153"/>
        <end position="301"/>
    </location>
</feature>
<evidence type="ECO:0000256" key="4">
    <source>
        <dbReference type="ARBA" id="ARBA00022975"/>
    </source>
</evidence>
<dbReference type="PROSITE" id="PS00097">
    <property type="entry name" value="CARBAMOYLTRANSFERASE"/>
    <property type="match status" value="1"/>
</dbReference>
<comment type="similarity">
    <text evidence="2 7">Belongs to the aspartate/ornithine carbamoyltransferase superfamily. ATCase family.</text>
</comment>
<dbReference type="InterPro" id="IPR006130">
    <property type="entry name" value="Asp/Orn_carbamoylTrfase"/>
</dbReference>
<organism evidence="10 11">
    <name type="scientific">Anaerobranca gottschalkii DSM 13577</name>
    <dbReference type="NCBI Taxonomy" id="1120990"/>
    <lineage>
        <taxon>Bacteria</taxon>
        <taxon>Bacillati</taxon>
        <taxon>Bacillota</taxon>
        <taxon>Clostridia</taxon>
        <taxon>Eubacteriales</taxon>
        <taxon>Proteinivoracaceae</taxon>
        <taxon>Anaerobranca</taxon>
    </lineage>
</organism>
<comment type="pathway">
    <text evidence="1 7">Pyrimidine metabolism; UMP biosynthesis via de novo pathway; (S)-dihydroorotate from bicarbonate: step 2/3.</text>
</comment>
<proteinExistence type="inferred from homology"/>
<dbReference type="GO" id="GO:0006207">
    <property type="term" value="P:'de novo' pyrimidine nucleobase biosynthetic process"/>
    <property type="evidence" value="ECO:0007669"/>
    <property type="project" value="InterPro"/>
</dbReference>
<feature type="binding site" evidence="7">
    <location>
        <position position="84"/>
    </location>
    <ligand>
        <name>L-aspartate</name>
        <dbReference type="ChEBI" id="CHEBI:29991"/>
    </ligand>
</feature>
<evidence type="ECO:0000256" key="6">
    <source>
        <dbReference type="ARBA" id="ARBA00048859"/>
    </source>
</evidence>
<name>A0A1H9YID7_9FIRM</name>
<protein>
    <recommendedName>
        <fullName evidence="7">Aspartate carbamoyltransferase</fullName>
        <ecNumber evidence="7">2.1.3.2</ecNumber>
    </recommendedName>
    <alternativeName>
        <fullName evidence="7">Aspartate transcarbamylase</fullName>
        <shortName evidence="7">ATCase</shortName>
    </alternativeName>
</protein>
<dbReference type="NCBIfam" id="TIGR00670">
    <property type="entry name" value="asp_carb_tr"/>
    <property type="match status" value="1"/>
</dbReference>
<dbReference type="OrthoDB" id="9774690at2"/>
<dbReference type="UniPathway" id="UPA00070">
    <property type="reaction ID" value="UER00116"/>
</dbReference>
<dbReference type="PRINTS" id="PR00100">
    <property type="entry name" value="AOTCASE"/>
</dbReference>
<dbReference type="RefSeq" id="WP_091348459.1">
    <property type="nucleotide sequence ID" value="NZ_FOIF01000003.1"/>
</dbReference>
<dbReference type="AlphaFoldDB" id="A0A1H9YID7"/>
<feature type="domain" description="Aspartate/ornithine carbamoyltransferase carbamoyl-P binding" evidence="9">
    <location>
        <begin position="6"/>
        <end position="145"/>
    </location>
</feature>
<dbReference type="InterPro" id="IPR036901">
    <property type="entry name" value="Asp/Orn_carbamoylTrfase_sf"/>
</dbReference>
<evidence type="ECO:0000256" key="7">
    <source>
        <dbReference type="HAMAP-Rule" id="MF_00001"/>
    </source>
</evidence>
<feature type="binding site" evidence="7">
    <location>
        <position position="133"/>
    </location>
    <ligand>
        <name>carbamoyl phosphate</name>
        <dbReference type="ChEBI" id="CHEBI:58228"/>
    </ligand>
</feature>
<dbReference type="SUPFAM" id="SSF53671">
    <property type="entry name" value="Aspartate/ornithine carbamoyltransferase"/>
    <property type="match status" value="1"/>
</dbReference>
<dbReference type="GO" id="GO:0044205">
    <property type="term" value="P:'de novo' UMP biosynthetic process"/>
    <property type="evidence" value="ECO:0007669"/>
    <property type="project" value="UniProtKB-UniRule"/>
</dbReference>
<evidence type="ECO:0000256" key="1">
    <source>
        <dbReference type="ARBA" id="ARBA00004852"/>
    </source>
</evidence>
<evidence type="ECO:0000256" key="2">
    <source>
        <dbReference type="ARBA" id="ARBA00008896"/>
    </source>
</evidence>
<feature type="binding site" evidence="7">
    <location>
        <position position="227"/>
    </location>
    <ligand>
        <name>L-aspartate</name>
        <dbReference type="ChEBI" id="CHEBI:29991"/>
    </ligand>
</feature>
<dbReference type="GO" id="GO:0006520">
    <property type="term" value="P:amino acid metabolic process"/>
    <property type="evidence" value="ECO:0007669"/>
    <property type="project" value="InterPro"/>
</dbReference>
<feature type="binding site" evidence="7">
    <location>
        <position position="166"/>
    </location>
    <ligand>
        <name>L-aspartate</name>
        <dbReference type="ChEBI" id="CHEBI:29991"/>
    </ligand>
</feature>
<feature type="binding site" evidence="7">
    <location>
        <position position="136"/>
    </location>
    <ligand>
        <name>carbamoyl phosphate</name>
        <dbReference type="ChEBI" id="CHEBI:58228"/>
    </ligand>
</feature>
<evidence type="ECO:0000259" key="8">
    <source>
        <dbReference type="Pfam" id="PF00185"/>
    </source>
</evidence>
<feature type="binding site" evidence="7">
    <location>
        <position position="105"/>
    </location>
    <ligand>
        <name>carbamoyl phosphate</name>
        <dbReference type="ChEBI" id="CHEBI:58228"/>
    </ligand>
</feature>
<dbReference type="InterPro" id="IPR006131">
    <property type="entry name" value="Asp_carbamoyltransf_Asp/Orn-bd"/>
</dbReference>
<dbReference type="PANTHER" id="PTHR45753:SF6">
    <property type="entry name" value="ASPARTATE CARBAMOYLTRANSFERASE"/>
    <property type="match status" value="1"/>
</dbReference>
<dbReference type="InterPro" id="IPR002082">
    <property type="entry name" value="Asp_carbamoyltransf"/>
</dbReference>
<evidence type="ECO:0000259" key="9">
    <source>
        <dbReference type="Pfam" id="PF02729"/>
    </source>
</evidence>
<evidence type="ECO:0000256" key="3">
    <source>
        <dbReference type="ARBA" id="ARBA00022679"/>
    </source>
</evidence>
<evidence type="ECO:0000313" key="10">
    <source>
        <dbReference type="EMBL" id="SES68699.1"/>
    </source>
</evidence>
<dbReference type="GO" id="GO:0016597">
    <property type="term" value="F:amino acid binding"/>
    <property type="evidence" value="ECO:0007669"/>
    <property type="project" value="InterPro"/>
</dbReference>
<keyword evidence="4 7" id="KW-0665">Pyrimidine biosynthesis</keyword>
<evidence type="ECO:0000256" key="5">
    <source>
        <dbReference type="ARBA" id="ARBA00043884"/>
    </source>
</evidence>